<feature type="binding site" evidence="8">
    <location>
        <position position="386"/>
    </location>
    <ligand>
        <name>meso-2,6-diaminopimelate</name>
        <dbReference type="ChEBI" id="CHEBI:57791"/>
    </ligand>
</feature>
<evidence type="ECO:0000259" key="11">
    <source>
        <dbReference type="Pfam" id="PF02875"/>
    </source>
</evidence>
<feature type="binding site" evidence="8">
    <location>
        <begin position="410"/>
        <end position="413"/>
    </location>
    <ligand>
        <name>meso-2,6-diaminopimelate</name>
        <dbReference type="ChEBI" id="CHEBI:57791"/>
    </ligand>
</feature>
<dbReference type="HAMAP" id="MF_00208">
    <property type="entry name" value="MurE"/>
    <property type="match status" value="1"/>
</dbReference>
<evidence type="ECO:0000259" key="12">
    <source>
        <dbReference type="Pfam" id="PF08245"/>
    </source>
</evidence>
<evidence type="ECO:0000256" key="7">
    <source>
        <dbReference type="ARBA" id="ARBA00023316"/>
    </source>
</evidence>
<keyword evidence="3 8" id="KW-0132">Cell division</keyword>
<dbReference type="RefSeq" id="WP_126813308.1">
    <property type="nucleotide sequence ID" value="NZ_NGKC01000005.1"/>
</dbReference>
<feature type="binding site" evidence="8">
    <location>
        <position position="464"/>
    </location>
    <ligand>
        <name>meso-2,6-diaminopimelate</name>
        <dbReference type="ChEBI" id="CHEBI:57791"/>
    </ligand>
</feature>
<feature type="binding site" evidence="8">
    <location>
        <position position="185"/>
    </location>
    <ligand>
        <name>UDP-N-acetyl-alpha-D-muramoyl-L-alanyl-D-glutamate</name>
        <dbReference type="ChEBI" id="CHEBI:83900"/>
    </ligand>
</feature>
<dbReference type="Gene3D" id="3.40.1390.10">
    <property type="entry name" value="MurE/MurF, N-terminal domain"/>
    <property type="match status" value="1"/>
</dbReference>
<evidence type="ECO:0000256" key="8">
    <source>
        <dbReference type="HAMAP-Rule" id="MF_00208"/>
    </source>
</evidence>
<dbReference type="GO" id="GO:0005737">
    <property type="term" value="C:cytoplasm"/>
    <property type="evidence" value="ECO:0007669"/>
    <property type="project" value="UniProtKB-SubCell"/>
</dbReference>
<protein>
    <recommendedName>
        <fullName evidence="8">UDP-N-acetylmuramoyl-L-alanyl-D-glutamate--2,6-diaminopimelate ligase</fullName>
        <ecNumber evidence="8">6.3.2.13</ecNumber>
    </recommendedName>
    <alternativeName>
        <fullName evidence="8">Meso-A2pm-adding enzyme</fullName>
    </alternativeName>
    <alternativeName>
        <fullName evidence="8">Meso-diaminopimelate-adding enzyme</fullName>
    </alternativeName>
    <alternativeName>
        <fullName evidence="8">UDP-MurNAc-L-Ala-D-Glu:meso-diaminopimelate ligase</fullName>
    </alternativeName>
    <alternativeName>
        <fullName evidence="8">UDP-MurNAc-tripeptide synthetase</fullName>
    </alternativeName>
    <alternativeName>
        <fullName evidence="8">UDP-N-acetylmuramyl-tripeptide synthetase</fullName>
    </alternativeName>
</protein>
<feature type="domain" description="Mur ligase C-terminal" evidence="11">
    <location>
        <begin position="337"/>
        <end position="462"/>
    </location>
</feature>
<dbReference type="InterPro" id="IPR005761">
    <property type="entry name" value="UDP-N-AcMur-Glu-dNH2Pim_ligase"/>
</dbReference>
<dbReference type="UniPathway" id="UPA00219"/>
<feature type="short sequence motif" description="Meso-diaminopimelate recognition motif" evidence="8">
    <location>
        <begin position="410"/>
        <end position="413"/>
    </location>
</feature>
<dbReference type="InterPro" id="IPR036615">
    <property type="entry name" value="Mur_ligase_C_dom_sf"/>
</dbReference>
<reference evidence="13 14" key="1">
    <citation type="submission" date="2017-05" db="EMBL/GenBank/DDBJ databases">
        <title>Vagococcus spp. assemblies.</title>
        <authorList>
            <person name="Gulvik C.A."/>
        </authorList>
    </citation>
    <scope>NUCLEOTIDE SEQUENCE [LARGE SCALE GENOMIC DNA]</scope>
    <source>
        <strain evidence="13 14">LMG 24798</strain>
    </source>
</reference>
<comment type="PTM">
    <text evidence="8">Carboxylation is probably crucial for Mg(2+) binding and, consequently, for the gamma-phosphate positioning of ATP.</text>
</comment>
<evidence type="ECO:0000256" key="4">
    <source>
        <dbReference type="ARBA" id="ARBA00022960"/>
    </source>
</evidence>
<comment type="subcellular location">
    <subcellularLocation>
        <location evidence="8 9">Cytoplasm</location>
    </subcellularLocation>
</comment>
<feature type="binding site" evidence="8">
    <location>
        <position position="187"/>
    </location>
    <ligand>
        <name>UDP-N-acetyl-alpha-D-muramoyl-L-alanyl-D-glutamate</name>
        <dbReference type="ChEBI" id="CHEBI:83900"/>
    </ligand>
</feature>
<dbReference type="Gene3D" id="3.90.190.20">
    <property type="entry name" value="Mur ligase, C-terminal domain"/>
    <property type="match status" value="1"/>
</dbReference>
<keyword evidence="8" id="KW-0067">ATP-binding</keyword>
<evidence type="ECO:0000256" key="2">
    <source>
        <dbReference type="ARBA" id="ARBA00005898"/>
    </source>
</evidence>
<accession>A0A430AWQ1</accession>
<dbReference type="SUPFAM" id="SSF53244">
    <property type="entry name" value="MurD-like peptide ligases, peptide-binding domain"/>
    <property type="match status" value="1"/>
</dbReference>
<keyword evidence="8" id="KW-0963">Cytoplasm</keyword>
<comment type="caution">
    <text evidence="8">Lacks conserved residue(s) required for the propagation of feature annotation.</text>
</comment>
<keyword evidence="5 8" id="KW-0573">Peptidoglycan synthesis</keyword>
<dbReference type="GO" id="GO:0071555">
    <property type="term" value="P:cell wall organization"/>
    <property type="evidence" value="ECO:0007669"/>
    <property type="project" value="UniProtKB-KW"/>
</dbReference>
<organism evidence="13 14">
    <name type="scientific">Vagococcus acidifermentans</name>
    <dbReference type="NCBI Taxonomy" id="564710"/>
    <lineage>
        <taxon>Bacteria</taxon>
        <taxon>Bacillati</taxon>
        <taxon>Bacillota</taxon>
        <taxon>Bacilli</taxon>
        <taxon>Lactobacillales</taxon>
        <taxon>Enterococcaceae</taxon>
        <taxon>Vagococcus</taxon>
    </lineage>
</organism>
<sequence>MNGEQIKNALQLVKKNDTDLRHVRVSQVQHDTRKVTENTCFVCIVGAVVDGHQLADEAVAKGATLIVAEKELSVAVPVLYVNDTQKALAQLSVLATGNPSSKLGMVGVTGTNGKTTITHVVASILDDNNRSSGIIGTMYSKIGDRQIPVANTTPDSLTTQQLLADMVADGLTHCTMEASSHALIQGRVRGIDFDVAVFTNLTQDHLEYHHTMEEYFLAKSLLFSQLGNAYGEQGKQKLAVINIDDAYGERLIPLTAANVLTYGCQGRGDIQAQNVVVTNHGTSFDLLFLGEIYPVTMKMIGDFNVYNILAAFGACYGLGLASEAIIRSIAKIEGVKGRFQLVPNHRGVTAIVDYAHTPDGLENVLKTINKFAEGAVYCVVGCGGDRDPSKRPVMADVAMTYATHPVFTSDNPRTEDPTEIIKQMTRHLSGNKYVEIVERREAIEYALSKAEKHDVVLIAGKGHEDYQIIGTTKHHFDDVEIVNDYFAKH</sequence>
<comment type="function">
    <text evidence="8">Catalyzes the addition of meso-diaminopimelic acid to the nucleotide precursor UDP-N-acetylmuramoyl-L-alanyl-D-glutamate (UMAG) in the biosynthesis of bacterial cell-wall peptidoglycan.</text>
</comment>
<comment type="catalytic activity">
    <reaction evidence="8">
        <text>UDP-N-acetyl-alpha-D-muramoyl-L-alanyl-D-glutamate + meso-2,6-diaminopimelate + ATP = UDP-N-acetyl-alpha-D-muramoyl-L-alanyl-gamma-D-glutamyl-meso-2,6-diaminopimelate + ADP + phosphate + H(+)</text>
        <dbReference type="Rhea" id="RHEA:23676"/>
        <dbReference type="ChEBI" id="CHEBI:15378"/>
        <dbReference type="ChEBI" id="CHEBI:30616"/>
        <dbReference type="ChEBI" id="CHEBI:43474"/>
        <dbReference type="ChEBI" id="CHEBI:57791"/>
        <dbReference type="ChEBI" id="CHEBI:83900"/>
        <dbReference type="ChEBI" id="CHEBI:83905"/>
        <dbReference type="ChEBI" id="CHEBI:456216"/>
        <dbReference type="EC" id="6.3.2.13"/>
    </reaction>
</comment>
<dbReference type="GO" id="GO:0005524">
    <property type="term" value="F:ATP binding"/>
    <property type="evidence" value="ECO:0007669"/>
    <property type="project" value="UniProtKB-UniRule"/>
</dbReference>
<evidence type="ECO:0000256" key="1">
    <source>
        <dbReference type="ARBA" id="ARBA00004752"/>
    </source>
</evidence>
<comment type="similarity">
    <text evidence="2 8">Belongs to the MurCDEF family. MurE subfamily.</text>
</comment>
<feature type="modified residue" description="N6-carboxylysine" evidence="8">
    <location>
        <position position="219"/>
    </location>
</feature>
<evidence type="ECO:0000259" key="10">
    <source>
        <dbReference type="Pfam" id="PF01225"/>
    </source>
</evidence>
<keyword evidence="4 8" id="KW-0133">Cell shape</keyword>
<comment type="pathway">
    <text evidence="1 8 9">Cell wall biogenesis; peptidoglycan biosynthesis.</text>
</comment>
<feature type="binding site" evidence="8">
    <location>
        <position position="32"/>
    </location>
    <ligand>
        <name>UDP-N-acetyl-alpha-D-muramoyl-L-alanyl-D-glutamate</name>
        <dbReference type="ChEBI" id="CHEBI:83900"/>
    </ligand>
</feature>
<evidence type="ECO:0000256" key="9">
    <source>
        <dbReference type="RuleBase" id="RU004135"/>
    </source>
</evidence>
<feature type="domain" description="Mur ligase central" evidence="12">
    <location>
        <begin position="108"/>
        <end position="314"/>
    </location>
</feature>
<feature type="binding site" evidence="8">
    <location>
        <begin position="152"/>
        <end position="153"/>
    </location>
    <ligand>
        <name>UDP-N-acetyl-alpha-D-muramoyl-L-alanyl-D-glutamate</name>
        <dbReference type="ChEBI" id="CHEBI:83900"/>
    </ligand>
</feature>
<dbReference type="InterPro" id="IPR000713">
    <property type="entry name" value="Mur_ligase_N"/>
</dbReference>
<dbReference type="GO" id="GO:0051301">
    <property type="term" value="P:cell division"/>
    <property type="evidence" value="ECO:0007669"/>
    <property type="project" value="UniProtKB-KW"/>
</dbReference>
<dbReference type="Pfam" id="PF02875">
    <property type="entry name" value="Mur_ligase_C"/>
    <property type="match status" value="1"/>
</dbReference>
<dbReference type="NCBIfam" id="NF001126">
    <property type="entry name" value="PRK00139.1-4"/>
    <property type="match status" value="1"/>
</dbReference>
<dbReference type="Pfam" id="PF01225">
    <property type="entry name" value="Mur_ligase"/>
    <property type="match status" value="1"/>
</dbReference>
<dbReference type="PANTHER" id="PTHR23135:SF4">
    <property type="entry name" value="UDP-N-ACETYLMURAMOYL-L-ALANYL-D-GLUTAMATE--2,6-DIAMINOPIMELATE LIGASE MURE HOMOLOG, CHLOROPLASTIC"/>
    <property type="match status" value="1"/>
</dbReference>
<keyword evidence="8 13" id="KW-0436">Ligase</keyword>
<keyword evidence="7 8" id="KW-0961">Cell wall biogenesis/degradation</keyword>
<evidence type="ECO:0000256" key="3">
    <source>
        <dbReference type="ARBA" id="ARBA00022618"/>
    </source>
</evidence>
<dbReference type="InterPro" id="IPR013221">
    <property type="entry name" value="Mur_ligase_cen"/>
</dbReference>
<dbReference type="InterPro" id="IPR036565">
    <property type="entry name" value="Mur-like_cat_sf"/>
</dbReference>
<feature type="domain" description="Mur ligase N-terminal catalytic" evidence="10">
    <location>
        <begin position="25"/>
        <end position="89"/>
    </location>
</feature>
<keyword evidence="8" id="KW-0547">Nucleotide-binding</keyword>
<dbReference type="Proteomes" id="UP000286773">
    <property type="component" value="Unassembled WGS sequence"/>
</dbReference>
<feature type="binding site" evidence="8">
    <location>
        <position position="460"/>
    </location>
    <ligand>
        <name>meso-2,6-diaminopimelate</name>
        <dbReference type="ChEBI" id="CHEBI:57791"/>
    </ligand>
</feature>
<evidence type="ECO:0000256" key="5">
    <source>
        <dbReference type="ARBA" id="ARBA00022984"/>
    </source>
</evidence>
<dbReference type="EMBL" id="NGKC01000005">
    <property type="protein sequence ID" value="RSU12475.1"/>
    <property type="molecule type" value="Genomic_DNA"/>
</dbReference>
<dbReference type="Pfam" id="PF08245">
    <property type="entry name" value="Mur_ligase_M"/>
    <property type="match status" value="1"/>
</dbReference>
<dbReference type="SUPFAM" id="SSF63418">
    <property type="entry name" value="MurE/MurF N-terminal domain"/>
    <property type="match status" value="1"/>
</dbReference>
<dbReference type="PANTHER" id="PTHR23135">
    <property type="entry name" value="MUR LIGASE FAMILY MEMBER"/>
    <property type="match status" value="1"/>
</dbReference>
<feature type="binding site" evidence="8">
    <location>
        <begin position="110"/>
        <end position="116"/>
    </location>
    <ligand>
        <name>ATP</name>
        <dbReference type="ChEBI" id="CHEBI:30616"/>
    </ligand>
</feature>
<dbReference type="Gene3D" id="3.40.1190.10">
    <property type="entry name" value="Mur-like, catalytic domain"/>
    <property type="match status" value="1"/>
</dbReference>
<dbReference type="OrthoDB" id="9800958at2"/>
<proteinExistence type="inferred from homology"/>
<dbReference type="GO" id="GO:0008765">
    <property type="term" value="F:UDP-N-acetylmuramoylalanyl-D-glutamate-2,6-diaminopimelate ligase activity"/>
    <property type="evidence" value="ECO:0007669"/>
    <property type="project" value="UniProtKB-UniRule"/>
</dbReference>
<keyword evidence="14" id="KW-1185">Reference proteome</keyword>
<keyword evidence="6 8" id="KW-0131">Cell cycle</keyword>
<dbReference type="GO" id="GO:0000287">
    <property type="term" value="F:magnesium ion binding"/>
    <property type="evidence" value="ECO:0007669"/>
    <property type="project" value="UniProtKB-UniRule"/>
</dbReference>
<dbReference type="SUPFAM" id="SSF53623">
    <property type="entry name" value="MurD-like peptide ligases, catalytic domain"/>
    <property type="match status" value="1"/>
</dbReference>
<dbReference type="NCBIfam" id="NF001124">
    <property type="entry name" value="PRK00139.1-2"/>
    <property type="match status" value="1"/>
</dbReference>
<dbReference type="EC" id="6.3.2.13" evidence="8"/>
<comment type="cofactor">
    <cofactor evidence="8">
        <name>Mg(2+)</name>
        <dbReference type="ChEBI" id="CHEBI:18420"/>
    </cofactor>
</comment>
<dbReference type="InterPro" id="IPR004101">
    <property type="entry name" value="Mur_ligase_C"/>
</dbReference>
<comment type="caution">
    <text evidence="13">The sequence shown here is derived from an EMBL/GenBank/DDBJ whole genome shotgun (WGS) entry which is preliminary data.</text>
</comment>
<dbReference type="NCBIfam" id="TIGR01085">
    <property type="entry name" value="murE"/>
    <property type="match status" value="1"/>
</dbReference>
<dbReference type="GO" id="GO:0009252">
    <property type="term" value="P:peptidoglycan biosynthetic process"/>
    <property type="evidence" value="ECO:0007669"/>
    <property type="project" value="UniProtKB-UniRule"/>
</dbReference>
<dbReference type="InterPro" id="IPR035911">
    <property type="entry name" value="MurE/MurF_N"/>
</dbReference>
<evidence type="ECO:0000256" key="6">
    <source>
        <dbReference type="ARBA" id="ARBA00023306"/>
    </source>
</evidence>
<keyword evidence="8" id="KW-0460">Magnesium</keyword>
<feature type="binding site" evidence="8">
    <location>
        <position position="151"/>
    </location>
    <ligand>
        <name>UDP-N-acetyl-alpha-D-muramoyl-L-alanyl-D-glutamate</name>
        <dbReference type="ChEBI" id="CHEBI:83900"/>
    </ligand>
</feature>
<dbReference type="GO" id="GO:0008360">
    <property type="term" value="P:regulation of cell shape"/>
    <property type="evidence" value="ECO:0007669"/>
    <property type="project" value="UniProtKB-KW"/>
</dbReference>
<dbReference type="AlphaFoldDB" id="A0A430AWQ1"/>
<gene>
    <name evidence="8" type="primary">murE</name>
    <name evidence="13" type="ORF">CBF27_05730</name>
</gene>
<evidence type="ECO:0000313" key="13">
    <source>
        <dbReference type="EMBL" id="RSU12475.1"/>
    </source>
</evidence>
<feature type="binding site" evidence="8">
    <location>
        <position position="179"/>
    </location>
    <ligand>
        <name>UDP-N-acetyl-alpha-D-muramoyl-L-alanyl-D-glutamate</name>
        <dbReference type="ChEBI" id="CHEBI:83900"/>
    </ligand>
</feature>
<name>A0A430AWQ1_9ENTE</name>
<evidence type="ECO:0000313" key="14">
    <source>
        <dbReference type="Proteomes" id="UP000286773"/>
    </source>
</evidence>